<dbReference type="Proteomes" id="UP000642070">
    <property type="component" value="Unassembled WGS sequence"/>
</dbReference>
<keyword evidence="3" id="KW-1185">Reference proteome</keyword>
<dbReference type="SUPFAM" id="SSF48557">
    <property type="entry name" value="L-aspartase-like"/>
    <property type="match status" value="1"/>
</dbReference>
<evidence type="ECO:0000313" key="2">
    <source>
        <dbReference type="EMBL" id="GGM71331.1"/>
    </source>
</evidence>
<reference evidence="2" key="1">
    <citation type="journal article" date="2014" name="Int. J. Syst. Evol. Microbiol.">
        <title>Complete genome sequence of Corynebacterium casei LMG S-19264T (=DSM 44701T), isolated from a smear-ripened cheese.</title>
        <authorList>
            <consortium name="US DOE Joint Genome Institute (JGI-PGF)"/>
            <person name="Walter F."/>
            <person name="Albersmeier A."/>
            <person name="Kalinowski J."/>
            <person name="Ruckert C."/>
        </authorList>
    </citation>
    <scope>NUCLEOTIDE SEQUENCE</scope>
    <source>
        <strain evidence="2">JCM 19831</strain>
    </source>
</reference>
<dbReference type="InterPro" id="IPR024083">
    <property type="entry name" value="Fumarase/histidase_N"/>
</dbReference>
<gene>
    <name evidence="2" type="primary">hutH</name>
    <name evidence="2" type="ORF">GCM10007977_086500</name>
</gene>
<sequence length="493" mass="50833">MSQPDVLIDGVGLTCAEVRSIAQDKATVQVDAAGLHRAAAAHMMVKELAARGQVYGRTTGVGANRLVPVTVDEPAGDTHGMRLLRSHAAGAGPTLDPVIARAMLVVRVNQLAAGGSGVGPEVLTALTEALNRGLAPTAYTFGGIGTGDLTALACTALCLLGELPWRGGQLPPLQFDPADALGFVSSNAALIGEAALACANLSDLLAAATVVGALAFLGTEGNPEAYDEFVHQARPHPGQQVVAAQLRRLLNGQRTWFARIQDPYSYRALPQVHGSAVDAAQVLDRTLSVELNSAGENPLVDVAGARVLHNANFHMAHLGLALDSLRIALYQTAALSVARTTTLLEPAITGLTPFLASGPAGSSGLMILEYVAQSALADLRQCALPAALATAVVSRGLEEHAPFSAQAARNTTQAVAAYRVILAVELVAAVRALRMRSAVLAPGPLRDAYDLAAGVLPEQTVDRPLDIDVAAAATLLATAQDTDAGPFLADFLG</sequence>
<dbReference type="GO" id="GO:0016841">
    <property type="term" value="F:ammonia-lyase activity"/>
    <property type="evidence" value="ECO:0007669"/>
    <property type="project" value="UniProtKB-ARBA"/>
</dbReference>
<dbReference type="Gene3D" id="1.10.275.10">
    <property type="entry name" value="Fumarase/aspartase (N-terminal domain)"/>
    <property type="match status" value="1"/>
</dbReference>
<dbReference type="CDD" id="cd00332">
    <property type="entry name" value="PAL-HAL"/>
    <property type="match status" value="1"/>
</dbReference>
<dbReference type="Pfam" id="PF00221">
    <property type="entry name" value="Lyase_aromatic"/>
    <property type="match status" value="1"/>
</dbReference>
<dbReference type="RefSeq" id="WP_190255883.1">
    <property type="nucleotide sequence ID" value="NZ_BMPI01000062.1"/>
</dbReference>
<organism evidence="2 3">
    <name type="scientific">Dactylosporangium sucinum</name>
    <dbReference type="NCBI Taxonomy" id="1424081"/>
    <lineage>
        <taxon>Bacteria</taxon>
        <taxon>Bacillati</taxon>
        <taxon>Actinomycetota</taxon>
        <taxon>Actinomycetes</taxon>
        <taxon>Micromonosporales</taxon>
        <taxon>Micromonosporaceae</taxon>
        <taxon>Dactylosporangium</taxon>
    </lineage>
</organism>
<name>A0A917UAL7_9ACTN</name>
<keyword evidence="1" id="KW-0456">Lyase</keyword>
<comment type="caution">
    <text evidence="2">The sequence shown here is derived from an EMBL/GenBank/DDBJ whole genome shotgun (WGS) entry which is preliminary data.</text>
</comment>
<proteinExistence type="predicted"/>
<dbReference type="InterPro" id="IPR001106">
    <property type="entry name" value="Aromatic_Lyase"/>
</dbReference>
<dbReference type="Gene3D" id="1.20.200.10">
    <property type="entry name" value="Fumarase/aspartase (Central domain)"/>
    <property type="match status" value="1"/>
</dbReference>
<dbReference type="InterPro" id="IPR008948">
    <property type="entry name" value="L-Aspartase-like"/>
</dbReference>
<dbReference type="EMBL" id="BMPI01000062">
    <property type="protein sequence ID" value="GGM71331.1"/>
    <property type="molecule type" value="Genomic_DNA"/>
</dbReference>
<accession>A0A917UAL7</accession>
<protein>
    <submittedName>
        <fullName evidence="2">Histidine ammonia-lyase</fullName>
    </submittedName>
</protein>
<dbReference type="AlphaFoldDB" id="A0A917UAL7"/>
<evidence type="ECO:0000313" key="3">
    <source>
        <dbReference type="Proteomes" id="UP000642070"/>
    </source>
</evidence>
<evidence type="ECO:0000256" key="1">
    <source>
        <dbReference type="ARBA" id="ARBA00023239"/>
    </source>
</evidence>
<dbReference type="PANTHER" id="PTHR10362">
    <property type="entry name" value="HISTIDINE AMMONIA-LYASE"/>
    <property type="match status" value="1"/>
</dbReference>
<reference evidence="2" key="2">
    <citation type="submission" date="2020-09" db="EMBL/GenBank/DDBJ databases">
        <authorList>
            <person name="Sun Q."/>
            <person name="Ohkuma M."/>
        </authorList>
    </citation>
    <scope>NUCLEOTIDE SEQUENCE</scope>
    <source>
        <strain evidence="2">JCM 19831</strain>
    </source>
</reference>